<feature type="domain" description="MannoseP isomerase/GMP-like beta-helix" evidence="12">
    <location>
        <begin position="297"/>
        <end position="349"/>
    </location>
</feature>
<comment type="catalytic activity">
    <reaction evidence="8">
        <text>alpha-D-mannose 1-phosphate + GTP + H(+) = GDP-alpha-D-mannose + diphosphate</text>
        <dbReference type="Rhea" id="RHEA:15229"/>
        <dbReference type="ChEBI" id="CHEBI:15378"/>
        <dbReference type="ChEBI" id="CHEBI:33019"/>
        <dbReference type="ChEBI" id="CHEBI:37565"/>
        <dbReference type="ChEBI" id="CHEBI:57527"/>
        <dbReference type="ChEBI" id="CHEBI:58409"/>
        <dbReference type="EC" id="2.7.7.13"/>
    </reaction>
</comment>
<dbReference type="NCBIfam" id="TIGR01479">
    <property type="entry name" value="GMP_PMI"/>
    <property type="match status" value="1"/>
</dbReference>
<dbReference type="GO" id="GO:0009298">
    <property type="term" value="P:GDP-mannose biosynthetic process"/>
    <property type="evidence" value="ECO:0007669"/>
    <property type="project" value="TreeGrafter"/>
</dbReference>
<evidence type="ECO:0000256" key="4">
    <source>
        <dbReference type="ARBA" id="ARBA00022679"/>
    </source>
</evidence>
<dbReference type="CDD" id="cd02213">
    <property type="entry name" value="cupin_PMI_typeII_C"/>
    <property type="match status" value="1"/>
</dbReference>
<dbReference type="InterPro" id="IPR001538">
    <property type="entry name" value="Man6P_isomerase-2_C"/>
</dbReference>
<dbReference type="CDD" id="cd02509">
    <property type="entry name" value="GDP-M1P_Guanylyltransferase"/>
    <property type="match status" value="1"/>
</dbReference>
<comment type="similarity">
    <text evidence="2 9">Belongs to the mannose-6-phosphate isomerase type 2 family.</text>
</comment>
<dbReference type="InterPro" id="IPR051161">
    <property type="entry name" value="Mannose-6P_isomerase_type2"/>
</dbReference>
<dbReference type="GO" id="GO:0016853">
    <property type="term" value="F:isomerase activity"/>
    <property type="evidence" value="ECO:0007669"/>
    <property type="project" value="UniProtKB-KW"/>
</dbReference>
<dbReference type="FunFam" id="3.90.550.10:FF:000046">
    <property type="entry name" value="Mannose-1-phosphate guanylyltransferase (GDP)"/>
    <property type="match status" value="1"/>
</dbReference>
<name>A0A9X4Y868_9GAMM</name>
<keyword evidence="4 13" id="KW-0808">Transferase</keyword>
<evidence type="ECO:0000256" key="3">
    <source>
        <dbReference type="ARBA" id="ARBA00012387"/>
    </source>
</evidence>
<dbReference type="Pfam" id="PF01050">
    <property type="entry name" value="MannoseP_isomer"/>
    <property type="match status" value="1"/>
</dbReference>
<dbReference type="Pfam" id="PF22640">
    <property type="entry name" value="ManC_GMP_beta-helix"/>
    <property type="match status" value="1"/>
</dbReference>
<organism evidence="13 14">
    <name type="scientific">Vreelandella halophila</name>
    <dbReference type="NCBI Taxonomy" id="86177"/>
    <lineage>
        <taxon>Bacteria</taxon>
        <taxon>Pseudomonadati</taxon>
        <taxon>Pseudomonadota</taxon>
        <taxon>Gammaproteobacteria</taxon>
        <taxon>Oceanospirillales</taxon>
        <taxon>Halomonadaceae</taxon>
        <taxon>Vreelandella</taxon>
    </lineage>
</organism>
<dbReference type="RefSeq" id="WP_160897737.1">
    <property type="nucleotide sequence ID" value="NZ_WMEX01000001.1"/>
</dbReference>
<dbReference type="PANTHER" id="PTHR46390:SF1">
    <property type="entry name" value="MANNOSE-1-PHOSPHATE GUANYLYLTRANSFERASE"/>
    <property type="match status" value="1"/>
</dbReference>
<dbReference type="InterPro" id="IPR005835">
    <property type="entry name" value="NTP_transferase_dom"/>
</dbReference>
<dbReference type="SUPFAM" id="SSF53448">
    <property type="entry name" value="Nucleotide-diphospho-sugar transferases"/>
    <property type="match status" value="1"/>
</dbReference>
<dbReference type="InterPro" id="IPR029044">
    <property type="entry name" value="Nucleotide-diphossugar_trans"/>
</dbReference>
<gene>
    <name evidence="13" type="ORF">GLW01_00500</name>
</gene>
<evidence type="ECO:0000256" key="2">
    <source>
        <dbReference type="ARBA" id="ARBA00006115"/>
    </source>
</evidence>
<dbReference type="OrthoDB" id="9806359at2"/>
<dbReference type="InterPro" id="IPR011051">
    <property type="entry name" value="RmlC_Cupin_sf"/>
</dbReference>
<dbReference type="GO" id="GO:0000271">
    <property type="term" value="P:polysaccharide biosynthetic process"/>
    <property type="evidence" value="ECO:0007669"/>
    <property type="project" value="InterPro"/>
</dbReference>
<dbReference type="InterPro" id="IPR014710">
    <property type="entry name" value="RmlC-like_jellyroll"/>
</dbReference>
<keyword evidence="7" id="KW-0342">GTP-binding</keyword>
<proteinExistence type="inferred from homology"/>
<dbReference type="Pfam" id="PF00483">
    <property type="entry name" value="NTP_transferase"/>
    <property type="match status" value="1"/>
</dbReference>
<comment type="pathway">
    <text evidence="1">Nucleotide-sugar biosynthesis; GDP-alpha-D-mannose biosynthesis; GDP-alpha-D-mannose from alpha-D-mannose 1-phosphate (GTP route): step 1/1.</text>
</comment>
<evidence type="ECO:0000256" key="9">
    <source>
        <dbReference type="RuleBase" id="RU004190"/>
    </source>
</evidence>
<dbReference type="Gene3D" id="2.60.120.10">
    <property type="entry name" value="Jelly Rolls"/>
    <property type="match status" value="1"/>
</dbReference>
<dbReference type="PANTHER" id="PTHR46390">
    <property type="entry name" value="MANNOSE-1-PHOSPHATE GUANYLYLTRANSFERASE"/>
    <property type="match status" value="1"/>
</dbReference>
<dbReference type="SUPFAM" id="SSF51182">
    <property type="entry name" value="RmlC-like cupins"/>
    <property type="match status" value="1"/>
</dbReference>
<dbReference type="Gene3D" id="3.90.550.10">
    <property type="entry name" value="Spore Coat Polysaccharide Biosynthesis Protein SpsA, Chain A"/>
    <property type="match status" value="1"/>
</dbReference>
<dbReference type="EMBL" id="WMEX01000001">
    <property type="protein sequence ID" value="MYL25264.1"/>
    <property type="molecule type" value="Genomic_DNA"/>
</dbReference>
<evidence type="ECO:0000256" key="7">
    <source>
        <dbReference type="ARBA" id="ARBA00023134"/>
    </source>
</evidence>
<dbReference type="InterPro" id="IPR006375">
    <property type="entry name" value="Man1P_GuaTrfase/Man6P_Isoase"/>
</dbReference>
<evidence type="ECO:0000259" key="10">
    <source>
        <dbReference type="Pfam" id="PF00483"/>
    </source>
</evidence>
<evidence type="ECO:0000256" key="6">
    <source>
        <dbReference type="ARBA" id="ARBA00022741"/>
    </source>
</evidence>
<sequence>MQDASILPVLLAGGTGSRLWPLSRSLMPKQFIRLTGDQTMLQQTLQRAAGVNAQAPVVVCNEEHRFIVAEQARQADMALDRIMLEPFGRNTAPAVAMVAMQQRARNADPLLLVLPSDHLIDDDERFTTLIQQGAEAAADGQLVTFGVVPTGPETGFGYIEAGAPLSEGSNALAVSRFVEKPDQATAEQFLAAGNFYWNSGMFMFRASAYLEELRNNRPDIYEACERTVAAMPQDPEFDRVPAEVFEACPDESIDYAVMEHTQKAAVVPFDASWSDLGSWSALWEAEPRDEDDNVCIGDVVTHGTRNSYVRGESRLVAAVGMENAVIVETADAVLVANRDRVQDVKKVVEAIKNGDRTEHHAHARVFRPWGDYQSIDGGHRFQVKRITVKPGEKLSLQMHYHRAEHWVVVKGTAIVECNGEEKLLTENQSTYIPIGATHRLSNPGQVPLELVEVQSGAYVGEDDIVRFEDTYGRS</sequence>
<dbReference type="AlphaFoldDB" id="A0A9X4Y868"/>
<evidence type="ECO:0000259" key="12">
    <source>
        <dbReference type="Pfam" id="PF22640"/>
    </source>
</evidence>
<dbReference type="EC" id="2.7.7.13" evidence="3"/>
<dbReference type="InterPro" id="IPR054566">
    <property type="entry name" value="ManC/GMP-like_b-helix"/>
</dbReference>
<evidence type="ECO:0000313" key="13">
    <source>
        <dbReference type="EMBL" id="MYL25264.1"/>
    </source>
</evidence>
<reference evidence="13 14" key="1">
    <citation type="submission" date="2019-11" db="EMBL/GenBank/DDBJ databases">
        <title>Genome sequences of 17 halophilic strains isolated from different environments.</title>
        <authorList>
            <person name="Furrow R.E."/>
        </authorList>
    </citation>
    <scope>NUCLEOTIDE SEQUENCE [LARGE SCALE GENOMIC DNA]</scope>
    <source>
        <strain evidence="13 14">22507_15_FS</strain>
    </source>
</reference>
<keyword evidence="14" id="KW-1185">Reference proteome</keyword>
<evidence type="ECO:0000259" key="11">
    <source>
        <dbReference type="Pfam" id="PF01050"/>
    </source>
</evidence>
<protein>
    <recommendedName>
        <fullName evidence="3">mannose-1-phosphate guanylyltransferase</fullName>
        <ecNumber evidence="3">2.7.7.13</ecNumber>
    </recommendedName>
</protein>
<feature type="domain" description="Nucleotidyl transferase" evidence="10">
    <location>
        <begin position="8"/>
        <end position="290"/>
    </location>
</feature>
<keyword evidence="13" id="KW-0413">Isomerase</keyword>
<accession>A0A9X4Y868</accession>
<dbReference type="FunFam" id="2.60.120.10:FF:000032">
    <property type="entry name" value="Mannose-1-phosphate guanylyltransferase/mannose-6-phosphate isomerase"/>
    <property type="match status" value="1"/>
</dbReference>
<dbReference type="GO" id="GO:0004475">
    <property type="term" value="F:mannose-1-phosphate guanylyltransferase (GTP) activity"/>
    <property type="evidence" value="ECO:0007669"/>
    <property type="project" value="UniProtKB-EC"/>
</dbReference>
<comment type="caution">
    <text evidence="13">The sequence shown here is derived from an EMBL/GenBank/DDBJ whole genome shotgun (WGS) entry which is preliminary data.</text>
</comment>
<keyword evidence="6" id="KW-0547">Nucleotide-binding</keyword>
<dbReference type="Proteomes" id="UP000460751">
    <property type="component" value="Unassembled WGS sequence"/>
</dbReference>
<dbReference type="GO" id="GO:0005525">
    <property type="term" value="F:GTP binding"/>
    <property type="evidence" value="ECO:0007669"/>
    <property type="project" value="UniProtKB-KW"/>
</dbReference>
<evidence type="ECO:0000256" key="5">
    <source>
        <dbReference type="ARBA" id="ARBA00022695"/>
    </source>
</evidence>
<keyword evidence="5 13" id="KW-0548">Nucleotidyltransferase</keyword>
<evidence type="ECO:0000313" key="14">
    <source>
        <dbReference type="Proteomes" id="UP000460751"/>
    </source>
</evidence>
<evidence type="ECO:0000256" key="8">
    <source>
        <dbReference type="ARBA" id="ARBA00047343"/>
    </source>
</evidence>
<dbReference type="InterPro" id="IPR049577">
    <property type="entry name" value="GMPP_N"/>
</dbReference>
<evidence type="ECO:0000256" key="1">
    <source>
        <dbReference type="ARBA" id="ARBA00004823"/>
    </source>
</evidence>
<feature type="domain" description="Mannose-6-phosphate isomerase type II C-terminal" evidence="11">
    <location>
        <begin position="355"/>
        <end position="469"/>
    </location>
</feature>